<reference evidence="1" key="1">
    <citation type="journal article" date="2014" name="Front. Microbiol.">
        <title>High frequency of phylogenetically diverse reductive dehalogenase-homologous genes in deep subseafloor sedimentary metagenomes.</title>
        <authorList>
            <person name="Kawai M."/>
            <person name="Futagami T."/>
            <person name="Toyoda A."/>
            <person name="Takaki Y."/>
            <person name="Nishi S."/>
            <person name="Hori S."/>
            <person name="Arai W."/>
            <person name="Tsubouchi T."/>
            <person name="Morono Y."/>
            <person name="Uchiyama I."/>
            <person name="Ito T."/>
            <person name="Fujiyama A."/>
            <person name="Inagaki F."/>
            <person name="Takami H."/>
        </authorList>
    </citation>
    <scope>NUCLEOTIDE SEQUENCE</scope>
    <source>
        <strain evidence="1">Expedition CK06-06</strain>
    </source>
</reference>
<feature type="non-terminal residue" evidence="1">
    <location>
        <position position="255"/>
    </location>
</feature>
<accession>X1IIR1</accession>
<evidence type="ECO:0000313" key="1">
    <source>
        <dbReference type="EMBL" id="GAH69140.1"/>
    </source>
</evidence>
<gene>
    <name evidence="1" type="ORF">S03H2_54744</name>
</gene>
<comment type="caution">
    <text evidence="1">The sequence shown here is derived from an EMBL/GenBank/DDBJ whole genome shotgun (WGS) entry which is preliminary data.</text>
</comment>
<proteinExistence type="predicted"/>
<feature type="non-terminal residue" evidence="1">
    <location>
        <position position="1"/>
    </location>
</feature>
<protein>
    <submittedName>
        <fullName evidence="1">Uncharacterized protein</fullName>
    </submittedName>
</protein>
<sequence length="255" mass="28225">EKPEEVVSLPRSLVMGTVRLVEIVGALATLSAELSDEIIDYEIPDGYGAELIHLGIMPDWNTDDEASRLLDTEIGYDGKLTGIKFLTNHAGMNALPYGDRLSKQPMRLLGTPLKKGSLTPKFNDGMKVQAVVTAGEEDVEDTIRARMQVLLYPEEDAVKTFGVGISKLATIVGGVQQSMPNRLFADYELLEEETAGKGQWENAYSKAVTTYEQIQISHIGIKPHANSLNAKLYGLRNKKEFPEYDPYWSIAEAYN</sequence>
<dbReference type="AlphaFoldDB" id="X1IIR1"/>
<organism evidence="1">
    <name type="scientific">marine sediment metagenome</name>
    <dbReference type="NCBI Taxonomy" id="412755"/>
    <lineage>
        <taxon>unclassified sequences</taxon>
        <taxon>metagenomes</taxon>
        <taxon>ecological metagenomes</taxon>
    </lineage>
</organism>
<dbReference type="EMBL" id="BARU01034920">
    <property type="protein sequence ID" value="GAH69140.1"/>
    <property type="molecule type" value="Genomic_DNA"/>
</dbReference>
<name>X1IIR1_9ZZZZ</name>